<keyword evidence="2" id="KW-0812">Transmembrane</keyword>
<name>A0ABS5CVA8_9FLAO</name>
<keyword evidence="1" id="KW-0238">DNA-binding</keyword>
<evidence type="ECO:0000256" key="2">
    <source>
        <dbReference type="SAM" id="Phobius"/>
    </source>
</evidence>
<dbReference type="PANTHER" id="PTHR43280:SF34">
    <property type="entry name" value="ARAC-FAMILY TRANSCRIPTIONAL REGULATOR"/>
    <property type="match status" value="1"/>
</dbReference>
<dbReference type="InterPro" id="IPR018060">
    <property type="entry name" value="HTH_AraC"/>
</dbReference>
<evidence type="ECO:0000313" key="6">
    <source>
        <dbReference type="Proteomes" id="UP000674217"/>
    </source>
</evidence>
<keyword evidence="6" id="KW-1185">Reference proteome</keyword>
<accession>A0ABS5CVA8</accession>
<dbReference type="Gene3D" id="1.25.40.10">
    <property type="entry name" value="Tetratricopeptide repeat domain"/>
    <property type="match status" value="2"/>
</dbReference>
<comment type="caution">
    <text evidence="5">The sequence shown here is derived from an EMBL/GenBank/DDBJ whole genome shotgun (WGS) entry which is preliminary data.</text>
</comment>
<feature type="chain" id="PRO_5047212304" evidence="3">
    <location>
        <begin position="22"/>
        <end position="570"/>
    </location>
</feature>
<sequence>MRYFLCNKKLFLFLLPIILSAQVKETDLTKLPYDDLKELFLKNNKNKQKQLEYVNLFLAKAKDDNSPIYKARGFYLLSLLHKGDEAIHYLDSAISFSKKTNDLKFPAYAYSRKGYELKQQSRYREAIDNFILAENSAHINNTDFYFDAKFSIALLRSEELGEVEEALVLYKECFNYYKDKDVRIPKYSFAYHDVIFALADAYKSLNQVDLTSYYNKLGYQEAKITKDEQYLYLFILNEGANQVLKKNYPAALDSIYKALPKMIAFKDQGNTLASYYYLGKAYEGLGNRMAAVQNFSKVDSIYKVTKQITPEFMGGYSFLIQHYKTKGDKENQLKYINTYMTIDSILQKNYKVLTKKLKKEYDTPNLLVEKATLIESLQNEKVVFYMTIGILTVLVVWIGGFGFYQYRLKKQYHSQFEKIMQQTKGTVESEIQSPQVSETTVSNKKYETIGIAEEVVHQILERLQLFENQKGFLDATITIQKVATTLNTNSKYLSKIINAYKEKSFVQYINDFRIEYATIQLKNDPKLRNYTIQALALEFGFNNAESFSTAFYKKNRIKPTYFIKELAMVK</sequence>
<reference evidence="5 6" key="1">
    <citation type="submission" date="2021-03" db="EMBL/GenBank/DDBJ databases">
        <title>Flavobacterium Flabelliformis Sp. Nov. And Flavobacterium Geliluteum Sp. Nov., Two Novel Multidrug Resistant Psychrophilic Species Isolated From Antarctica.</title>
        <authorList>
            <person name="Kralova S."/>
            <person name="Busse H.J."/>
            <person name="Bezdicek M."/>
            <person name="Nykrynova M."/>
            <person name="Kroupova E."/>
            <person name="Krsek D."/>
            <person name="Sedlacek I."/>
        </authorList>
    </citation>
    <scope>NUCLEOTIDE SEQUENCE [LARGE SCALE GENOMIC DNA]</scope>
    <source>
        <strain evidence="5 6">P4023</strain>
    </source>
</reference>
<dbReference type="SUPFAM" id="SSF48452">
    <property type="entry name" value="TPR-like"/>
    <property type="match status" value="2"/>
</dbReference>
<evidence type="ECO:0000313" key="5">
    <source>
        <dbReference type="EMBL" id="MBP4142539.1"/>
    </source>
</evidence>
<evidence type="ECO:0000256" key="3">
    <source>
        <dbReference type="SAM" id="SignalP"/>
    </source>
</evidence>
<proteinExistence type="predicted"/>
<gene>
    <name evidence="5" type="ORF">J3S90_12075</name>
</gene>
<dbReference type="PANTHER" id="PTHR43280">
    <property type="entry name" value="ARAC-FAMILY TRANSCRIPTIONAL REGULATOR"/>
    <property type="match status" value="1"/>
</dbReference>
<dbReference type="Gene3D" id="1.10.10.60">
    <property type="entry name" value="Homeodomain-like"/>
    <property type="match status" value="2"/>
</dbReference>
<dbReference type="Pfam" id="PF12833">
    <property type="entry name" value="HTH_18"/>
    <property type="match status" value="1"/>
</dbReference>
<organism evidence="5 6">
    <name type="scientific">Flavobacterium flabelliforme</name>
    <dbReference type="NCBI Taxonomy" id="2816119"/>
    <lineage>
        <taxon>Bacteria</taxon>
        <taxon>Pseudomonadati</taxon>
        <taxon>Bacteroidota</taxon>
        <taxon>Flavobacteriia</taxon>
        <taxon>Flavobacteriales</taxon>
        <taxon>Flavobacteriaceae</taxon>
        <taxon>Flavobacterium</taxon>
    </lineage>
</organism>
<dbReference type="InterPro" id="IPR011990">
    <property type="entry name" value="TPR-like_helical_dom_sf"/>
</dbReference>
<dbReference type="Proteomes" id="UP000674217">
    <property type="component" value="Unassembled WGS sequence"/>
</dbReference>
<feature type="domain" description="HTH araC/xylS-type" evidence="4">
    <location>
        <begin position="453"/>
        <end position="565"/>
    </location>
</feature>
<protein>
    <submittedName>
        <fullName evidence="5">Helix-turn-helix transcriptional regulator</fullName>
    </submittedName>
</protein>
<keyword evidence="3" id="KW-0732">Signal</keyword>
<keyword evidence="2" id="KW-1133">Transmembrane helix</keyword>
<feature type="transmembrane region" description="Helical" evidence="2">
    <location>
        <begin position="382"/>
        <end position="404"/>
    </location>
</feature>
<dbReference type="PROSITE" id="PS01124">
    <property type="entry name" value="HTH_ARAC_FAMILY_2"/>
    <property type="match status" value="1"/>
</dbReference>
<dbReference type="SMART" id="SM00342">
    <property type="entry name" value="HTH_ARAC"/>
    <property type="match status" value="1"/>
</dbReference>
<feature type="signal peptide" evidence="3">
    <location>
        <begin position="1"/>
        <end position="21"/>
    </location>
</feature>
<dbReference type="EMBL" id="JAGFBU010000004">
    <property type="protein sequence ID" value="MBP4142539.1"/>
    <property type="molecule type" value="Genomic_DNA"/>
</dbReference>
<dbReference type="RefSeq" id="WP_210646391.1">
    <property type="nucleotide sequence ID" value="NZ_JAGFBU010000004.1"/>
</dbReference>
<evidence type="ECO:0000259" key="4">
    <source>
        <dbReference type="PROSITE" id="PS01124"/>
    </source>
</evidence>
<keyword evidence="2" id="KW-0472">Membrane</keyword>
<evidence type="ECO:0000256" key="1">
    <source>
        <dbReference type="ARBA" id="ARBA00023125"/>
    </source>
</evidence>